<dbReference type="RefSeq" id="WP_093194794.1">
    <property type="nucleotide sequence ID" value="NZ_FNEV01000015.1"/>
</dbReference>
<reference evidence="3" key="1">
    <citation type="submission" date="2016-10" db="EMBL/GenBank/DDBJ databases">
        <authorList>
            <person name="Varghese N."/>
            <person name="Submissions S."/>
        </authorList>
    </citation>
    <scope>NUCLEOTIDE SEQUENCE [LARGE SCALE GENOMIC DNA]</scope>
    <source>
        <strain evidence="3">DSM 4771</strain>
    </source>
</reference>
<feature type="domain" description="Homeodomain phBC6A51-type" evidence="1">
    <location>
        <begin position="2"/>
        <end position="61"/>
    </location>
</feature>
<gene>
    <name evidence="2" type="ORF">SAMN04490247_3144</name>
</gene>
<dbReference type="Gene3D" id="1.10.10.60">
    <property type="entry name" value="Homeodomain-like"/>
    <property type="match status" value="1"/>
</dbReference>
<protein>
    <submittedName>
        <fullName evidence="2">Helix-turn-helix domain-containing protein</fullName>
    </submittedName>
</protein>
<accession>A0A1G8WFJ8</accession>
<name>A0A1G8WFJ8_9BACI</name>
<dbReference type="AlphaFoldDB" id="A0A1G8WFJ8"/>
<dbReference type="OrthoDB" id="2883388at2"/>
<organism evidence="2 3">
    <name type="scientific">Salimicrobium halophilum</name>
    <dbReference type="NCBI Taxonomy" id="86666"/>
    <lineage>
        <taxon>Bacteria</taxon>
        <taxon>Bacillati</taxon>
        <taxon>Bacillota</taxon>
        <taxon>Bacilli</taxon>
        <taxon>Bacillales</taxon>
        <taxon>Bacillaceae</taxon>
        <taxon>Salimicrobium</taxon>
    </lineage>
</organism>
<dbReference type="STRING" id="86666.SAMN04490247_3144"/>
<dbReference type="Proteomes" id="UP000199225">
    <property type="component" value="Unassembled WGS sequence"/>
</dbReference>
<evidence type="ECO:0000313" key="3">
    <source>
        <dbReference type="Proteomes" id="UP000199225"/>
    </source>
</evidence>
<dbReference type="InterPro" id="IPR009057">
    <property type="entry name" value="Homeodomain-like_sf"/>
</dbReference>
<keyword evidence="3" id="KW-1185">Reference proteome</keyword>
<evidence type="ECO:0000259" key="1">
    <source>
        <dbReference type="Pfam" id="PF13022"/>
    </source>
</evidence>
<dbReference type="Pfam" id="PF13022">
    <property type="entry name" value="HTH_Tnp_1_2"/>
    <property type="match status" value="1"/>
</dbReference>
<dbReference type="InterPro" id="IPR024978">
    <property type="entry name" value="Homeodomain_phBC6A51-type"/>
</dbReference>
<evidence type="ECO:0000313" key="2">
    <source>
        <dbReference type="EMBL" id="SDJ76485.1"/>
    </source>
</evidence>
<dbReference type="EMBL" id="FNEV01000015">
    <property type="protein sequence ID" value="SDJ76485.1"/>
    <property type="molecule type" value="Genomic_DNA"/>
</dbReference>
<proteinExistence type="predicted"/>
<dbReference type="SUPFAM" id="SSF46689">
    <property type="entry name" value="Homeodomain-like"/>
    <property type="match status" value="1"/>
</dbReference>
<sequence>MLDERQMRAIEYVAEGQLNRSDIAKRVGISRPTLYKWLDDDEFVSEVNSRLQKERGLAEKKIDAKLDFAVGKLYEIAQDNSNRRVQADVLKYLVDRSLGKPTTKLDLDASLNDEKNVEADVLDQEFQEYESNE</sequence>